<reference evidence="2" key="1">
    <citation type="submission" date="2020-05" db="EMBL/GenBank/DDBJ databases">
        <title>Mycena genomes resolve the evolution of fungal bioluminescence.</title>
        <authorList>
            <person name="Tsai I.J."/>
        </authorList>
    </citation>
    <scope>NUCLEOTIDE SEQUENCE</scope>
    <source>
        <strain evidence="2">110903Hualien_Pintung</strain>
    </source>
</reference>
<evidence type="ECO:0000313" key="2">
    <source>
        <dbReference type="EMBL" id="KAF7295759.1"/>
    </source>
</evidence>
<dbReference type="AlphaFoldDB" id="A0A8H6SAC7"/>
<gene>
    <name evidence="2" type="ORF">HMN09_01118500</name>
</gene>
<accession>A0A8H6SAC7</accession>
<organism evidence="2 3">
    <name type="scientific">Mycena chlorophos</name>
    <name type="common">Agaric fungus</name>
    <name type="synonym">Agaricus chlorophos</name>
    <dbReference type="NCBI Taxonomy" id="658473"/>
    <lineage>
        <taxon>Eukaryota</taxon>
        <taxon>Fungi</taxon>
        <taxon>Dikarya</taxon>
        <taxon>Basidiomycota</taxon>
        <taxon>Agaricomycotina</taxon>
        <taxon>Agaricomycetes</taxon>
        <taxon>Agaricomycetidae</taxon>
        <taxon>Agaricales</taxon>
        <taxon>Marasmiineae</taxon>
        <taxon>Mycenaceae</taxon>
        <taxon>Mycena</taxon>
    </lineage>
</organism>
<proteinExistence type="predicted"/>
<dbReference type="InterPro" id="IPR036047">
    <property type="entry name" value="F-box-like_dom_sf"/>
</dbReference>
<dbReference type="EMBL" id="JACAZE010000018">
    <property type="protein sequence ID" value="KAF7295759.1"/>
    <property type="molecule type" value="Genomic_DNA"/>
</dbReference>
<evidence type="ECO:0000313" key="3">
    <source>
        <dbReference type="Proteomes" id="UP000613580"/>
    </source>
</evidence>
<dbReference type="InterPro" id="IPR001810">
    <property type="entry name" value="F-box_dom"/>
</dbReference>
<comment type="caution">
    <text evidence="2">The sequence shown here is derived from an EMBL/GenBank/DDBJ whole genome shotgun (WGS) entry which is preliminary data.</text>
</comment>
<dbReference type="Proteomes" id="UP000613580">
    <property type="component" value="Unassembled WGS sequence"/>
</dbReference>
<feature type="domain" description="F-box" evidence="1">
    <location>
        <begin position="8"/>
        <end position="53"/>
    </location>
</feature>
<sequence length="154" mass="17051">MSGQKFSALTLTSLPSELLTEIFAGTSRRTLLRVCFVSKLCHAVAIPLLYREVTVGDWNLEALEALVEAFRPRRGLGLHVRSFSVGMSELSLRRALSAITNWEEALPRLEALSIWSLPPEQHAGLLFIRKNLHGRSHQPRSIVAVVAVVGGRDL</sequence>
<protein>
    <submittedName>
        <fullName evidence="2">F-box domain-containing protein</fullName>
    </submittedName>
</protein>
<evidence type="ECO:0000259" key="1">
    <source>
        <dbReference type="PROSITE" id="PS50181"/>
    </source>
</evidence>
<keyword evidence="3" id="KW-1185">Reference proteome</keyword>
<dbReference type="SUPFAM" id="SSF81383">
    <property type="entry name" value="F-box domain"/>
    <property type="match status" value="1"/>
</dbReference>
<dbReference type="PROSITE" id="PS50181">
    <property type="entry name" value="FBOX"/>
    <property type="match status" value="1"/>
</dbReference>
<name>A0A8H6SAC7_MYCCL</name>
<dbReference type="Pfam" id="PF00646">
    <property type="entry name" value="F-box"/>
    <property type="match status" value="1"/>
</dbReference>